<proteinExistence type="predicted"/>
<gene>
    <name evidence="3" type="primary">LOC124293473</name>
</gene>
<dbReference type="InterPro" id="IPR043502">
    <property type="entry name" value="DNA/RNA_pol_sf"/>
</dbReference>
<feature type="region of interest" description="Disordered" evidence="1">
    <location>
        <begin position="1"/>
        <end position="21"/>
    </location>
</feature>
<evidence type="ECO:0000313" key="2">
    <source>
        <dbReference type="Proteomes" id="UP000829291"/>
    </source>
</evidence>
<protein>
    <submittedName>
        <fullName evidence="3">Uncharacterized protein LOC124293473</fullName>
    </submittedName>
</protein>
<evidence type="ECO:0000256" key="1">
    <source>
        <dbReference type="SAM" id="MobiDB-lite"/>
    </source>
</evidence>
<dbReference type="RefSeq" id="XP_046590311.1">
    <property type="nucleotide sequence ID" value="XM_046734355.1"/>
</dbReference>
<accession>A0ABM3FQL6</accession>
<organism evidence="2 3">
    <name type="scientific">Neodiprion lecontei</name>
    <name type="common">Redheaded pine sawfly</name>
    <dbReference type="NCBI Taxonomy" id="441921"/>
    <lineage>
        <taxon>Eukaryota</taxon>
        <taxon>Metazoa</taxon>
        <taxon>Ecdysozoa</taxon>
        <taxon>Arthropoda</taxon>
        <taxon>Hexapoda</taxon>
        <taxon>Insecta</taxon>
        <taxon>Pterygota</taxon>
        <taxon>Neoptera</taxon>
        <taxon>Endopterygota</taxon>
        <taxon>Hymenoptera</taxon>
        <taxon>Tenthredinoidea</taxon>
        <taxon>Diprionidae</taxon>
        <taxon>Diprioninae</taxon>
        <taxon>Neodiprion</taxon>
    </lineage>
</organism>
<dbReference type="SUPFAM" id="SSF56672">
    <property type="entry name" value="DNA/RNA polymerases"/>
    <property type="match status" value="1"/>
</dbReference>
<dbReference type="GeneID" id="124293473"/>
<sequence length="275" mass="32031">MVRSDKRRADRTLSSSPKQALHCSVEPDLEQTLQRFWSLEDIAPNSSRLRPEDKIAEHLFKDTHNRDSRGRYEVRLPVKPDRPRVANETRSMALKSLSSMQRRFSRDARLAEAYGSFMRDYERLRHITRVPASEIRCEDAWYLPHHAVIQASGEKWKLRVVFDASRKTREGHCLNNFLWSGPSLQSDLSLILLNWRKYRFAFTADIVKMFRQVLVKREDQDLQRIVWALTADASPVDYRLHTVTYETTCAPYLAIRTLSQLVIDEGVDFPLGAVV</sequence>
<dbReference type="PANTHER" id="PTHR47331">
    <property type="entry name" value="PHD-TYPE DOMAIN-CONTAINING PROTEIN"/>
    <property type="match status" value="1"/>
</dbReference>
<dbReference type="Proteomes" id="UP000829291">
    <property type="component" value="Chromosome 3"/>
</dbReference>
<dbReference type="PANTHER" id="PTHR47331:SF1">
    <property type="entry name" value="GAG-LIKE PROTEIN"/>
    <property type="match status" value="1"/>
</dbReference>
<reference evidence="3" key="1">
    <citation type="submission" date="2025-08" db="UniProtKB">
        <authorList>
            <consortium name="RefSeq"/>
        </authorList>
    </citation>
    <scope>IDENTIFICATION</scope>
    <source>
        <tissue evidence="3">Thorax and Abdomen</tissue>
    </source>
</reference>
<evidence type="ECO:0000313" key="3">
    <source>
        <dbReference type="RefSeq" id="XP_046590311.1"/>
    </source>
</evidence>
<keyword evidence="2" id="KW-1185">Reference proteome</keyword>
<name>A0ABM3FQL6_NEOLC</name>